<reference evidence="1 2" key="1">
    <citation type="submission" date="2019-01" db="EMBL/GenBank/DDBJ databases">
        <title>Lacibacter sp. strain TTM-7.</title>
        <authorList>
            <person name="Chen W.-M."/>
        </authorList>
    </citation>
    <scope>NUCLEOTIDE SEQUENCE [LARGE SCALE GENOMIC DNA]</scope>
    <source>
        <strain evidence="1 2">TTM-7</strain>
    </source>
</reference>
<name>A0A4Q1CEY2_9BACT</name>
<sequence>MQQSISIQKNPALADSSNYELLRKKGIEYIEQLSSSIWTDYNIHDPGITILELLSYAVTDLGYRTNLDMKDLLAEPEEKFPKQNPLRQGFYTAREILTVNPWTNADYRKLLIDINGIKNAWLKCKECACNDLLIYAKCSTSSLQYQPTEHPIIIKGFYDVLVEFETDDTAGDLNSGKVKYNFSFAVADGISTAMIEMRLPAWQLIDANKTLYKDLLNPNSEIDAVTVQFISGNKNDNTDIPADQMASVLRRPVYTTVDVTYKPDKTQAATLTITFADVPTTIWFRSDSDRKQIKLDAIKQSITDSSTSGLFAKYLALIHKAEAVMQETEQSLHAHRNLSEDYCSINAIAVEDFGICADMEVDPAVDIEAVLAEAYYRIDQYFSPDIKFYSLKELMDAGVPVDEIFDGPKLNNGFINNDQLASTNLKQFIYTSDIINLLMDIEGVKSIKNFVLTKFDAEGNLITNAEWVMEVSYNHQPRLYLEASKILVFKNGLPFLPDKLELSDTLQVIKGEHAQPKYSIIENDLPVPTGTFYALGDYQPLQYSLPLTYGAGYDGLPKTATAERKAQAKQLKAYLLFYEQLLVNYLEQLKNVQELFAIDPSVTATYFTRVLTSADINTVEADLYNGLTDSKLQTLAETQEEFFDRRNRFLNHLLARFAENFNEYALMLYTYSSSKAIADDKLIKDKIGFLKAFPFMSANRGKAFNYKDPAHVCNAENVSGLQVRIQRLLGLDAFGNQFELYEESDTDAVLYERRWRLRDADGKIQLSSSTKYFDEDLAVAEAKAFAEIAEVKKYIADETRWQIKKVNKWVINLTDPTGEIIATRKQVFSKKADAEVVVKELLAFGKQLLLADKVFVVEHLLLRPRNVPSAKFPAGDPLLSICIPDNCEACGEDDPYSFRLTVVLSGETGIANSGIEFRRFAEQTIRMEVPAHLAVKICWVSNEQLEKFETVYCAWLAELAKPEPDAVQLHNKLTALLAVFEQLKNVYPEARLHDCVDGDDSNRVFLDNTII</sequence>
<evidence type="ECO:0000313" key="1">
    <source>
        <dbReference type="EMBL" id="RXK58329.1"/>
    </source>
</evidence>
<organism evidence="1 2">
    <name type="scientific">Lacibacter luteus</name>
    <dbReference type="NCBI Taxonomy" id="2508719"/>
    <lineage>
        <taxon>Bacteria</taxon>
        <taxon>Pseudomonadati</taxon>
        <taxon>Bacteroidota</taxon>
        <taxon>Chitinophagia</taxon>
        <taxon>Chitinophagales</taxon>
        <taxon>Chitinophagaceae</taxon>
        <taxon>Lacibacter</taxon>
    </lineage>
</organism>
<proteinExistence type="predicted"/>
<dbReference type="Gene3D" id="2.30.29.80">
    <property type="match status" value="1"/>
</dbReference>
<dbReference type="EMBL" id="SDHW01000006">
    <property type="protein sequence ID" value="RXK58329.1"/>
    <property type="molecule type" value="Genomic_DNA"/>
</dbReference>
<comment type="caution">
    <text evidence="1">The sequence shown here is derived from an EMBL/GenBank/DDBJ whole genome shotgun (WGS) entry which is preliminary data.</text>
</comment>
<gene>
    <name evidence="1" type="ORF">ESA94_16945</name>
</gene>
<dbReference type="AlphaFoldDB" id="A0A4Q1CEY2"/>
<protein>
    <submittedName>
        <fullName evidence="1">Uncharacterized protein</fullName>
    </submittedName>
</protein>
<evidence type="ECO:0000313" key="2">
    <source>
        <dbReference type="Proteomes" id="UP000290204"/>
    </source>
</evidence>
<dbReference type="OrthoDB" id="8263000at2"/>
<dbReference type="Proteomes" id="UP000290204">
    <property type="component" value="Unassembled WGS sequence"/>
</dbReference>
<dbReference type="RefSeq" id="WP_129132129.1">
    <property type="nucleotide sequence ID" value="NZ_SDHW01000006.1"/>
</dbReference>
<keyword evidence="2" id="KW-1185">Reference proteome</keyword>
<accession>A0A4Q1CEY2</accession>